<dbReference type="Proteomes" id="UP000683139">
    <property type="component" value="Unassembled WGS sequence"/>
</dbReference>
<evidence type="ECO:0000313" key="3">
    <source>
        <dbReference type="Proteomes" id="UP000683139"/>
    </source>
</evidence>
<dbReference type="RefSeq" id="WP_213512530.1">
    <property type="nucleotide sequence ID" value="NZ_BOSE01000001.1"/>
</dbReference>
<protein>
    <submittedName>
        <fullName evidence="2">Uncharacterized protein</fullName>
    </submittedName>
</protein>
<feature type="compositionally biased region" description="Acidic residues" evidence="1">
    <location>
        <begin position="62"/>
        <end position="72"/>
    </location>
</feature>
<name>A0A920CVQ5_9BACL</name>
<dbReference type="EMBL" id="BOSE01000001">
    <property type="protein sequence ID" value="GIP14390.1"/>
    <property type="molecule type" value="Genomic_DNA"/>
</dbReference>
<evidence type="ECO:0000256" key="1">
    <source>
        <dbReference type="SAM" id="MobiDB-lite"/>
    </source>
</evidence>
<dbReference type="AlphaFoldDB" id="A0A920CVQ5"/>
<keyword evidence="3" id="KW-1185">Reference proteome</keyword>
<reference evidence="2" key="1">
    <citation type="submission" date="2021-03" db="EMBL/GenBank/DDBJ databases">
        <title>Antimicrobial resistance genes in bacteria isolated from Japanese honey, and their potential for conferring macrolide and lincosamide resistance in the American foulbrood pathogen Paenibacillus larvae.</title>
        <authorList>
            <person name="Okamoto M."/>
            <person name="Kumagai M."/>
            <person name="Kanamori H."/>
            <person name="Takamatsu D."/>
        </authorList>
    </citation>
    <scope>NUCLEOTIDE SEQUENCE</scope>
    <source>
        <strain evidence="2">J40TS1</strain>
    </source>
</reference>
<sequence>MKYKDDLANGYVNGYYVGIRQGSPTQDELEPQGDGYEVQRDTVRQGTVMQDAAQPGYPVPDDGSDPEEGGEE</sequence>
<evidence type="ECO:0000313" key="2">
    <source>
        <dbReference type="EMBL" id="GIP14390.1"/>
    </source>
</evidence>
<organism evidence="2 3">
    <name type="scientific">Paenibacillus montaniterrae</name>
    <dbReference type="NCBI Taxonomy" id="429341"/>
    <lineage>
        <taxon>Bacteria</taxon>
        <taxon>Bacillati</taxon>
        <taxon>Bacillota</taxon>
        <taxon>Bacilli</taxon>
        <taxon>Bacillales</taxon>
        <taxon>Paenibacillaceae</taxon>
        <taxon>Paenibacillus</taxon>
    </lineage>
</organism>
<gene>
    <name evidence="2" type="ORF">J40TS1_00320</name>
</gene>
<comment type="caution">
    <text evidence="2">The sequence shown here is derived from an EMBL/GenBank/DDBJ whole genome shotgun (WGS) entry which is preliminary data.</text>
</comment>
<feature type="region of interest" description="Disordered" evidence="1">
    <location>
        <begin position="48"/>
        <end position="72"/>
    </location>
</feature>
<proteinExistence type="predicted"/>
<accession>A0A920CVQ5</accession>